<dbReference type="Gramene" id="mRNA:HanXRQr2_Chr10g0462781">
    <property type="protein sequence ID" value="CDS:HanXRQr2_Chr10g0462781.1"/>
    <property type="gene ID" value="HanXRQr2_Chr10g0462781"/>
</dbReference>
<keyword evidence="3" id="KW-1185">Reference proteome</keyword>
<feature type="domain" description="ARID" evidence="1">
    <location>
        <begin position="408"/>
        <end position="503"/>
    </location>
</feature>
<dbReference type="CDD" id="cd16100">
    <property type="entry name" value="ARID"/>
    <property type="match status" value="1"/>
</dbReference>
<gene>
    <name evidence="2" type="ORF">HanXRQr2_Chr10g0462781</name>
</gene>
<dbReference type="EMBL" id="MNCJ02000325">
    <property type="protein sequence ID" value="KAF5788323.1"/>
    <property type="molecule type" value="Genomic_DNA"/>
</dbReference>
<evidence type="ECO:0000259" key="1">
    <source>
        <dbReference type="PROSITE" id="PS51011"/>
    </source>
</evidence>
<dbReference type="AlphaFoldDB" id="A0A9K3I127"/>
<dbReference type="Pfam" id="PF01388">
    <property type="entry name" value="ARID"/>
    <property type="match status" value="1"/>
</dbReference>
<evidence type="ECO:0000313" key="2">
    <source>
        <dbReference type="EMBL" id="KAF5788323.1"/>
    </source>
</evidence>
<evidence type="ECO:0000313" key="3">
    <source>
        <dbReference type="Proteomes" id="UP000215914"/>
    </source>
</evidence>
<organism evidence="2 3">
    <name type="scientific">Helianthus annuus</name>
    <name type="common">Common sunflower</name>
    <dbReference type="NCBI Taxonomy" id="4232"/>
    <lineage>
        <taxon>Eukaryota</taxon>
        <taxon>Viridiplantae</taxon>
        <taxon>Streptophyta</taxon>
        <taxon>Embryophyta</taxon>
        <taxon>Tracheophyta</taxon>
        <taxon>Spermatophyta</taxon>
        <taxon>Magnoliopsida</taxon>
        <taxon>eudicotyledons</taxon>
        <taxon>Gunneridae</taxon>
        <taxon>Pentapetalae</taxon>
        <taxon>asterids</taxon>
        <taxon>campanulids</taxon>
        <taxon>Asterales</taxon>
        <taxon>Asteraceae</taxon>
        <taxon>Asteroideae</taxon>
        <taxon>Heliantheae alliance</taxon>
        <taxon>Heliantheae</taxon>
        <taxon>Helianthus</taxon>
    </lineage>
</organism>
<dbReference type="SUPFAM" id="SSF46774">
    <property type="entry name" value="ARID-like"/>
    <property type="match status" value="1"/>
</dbReference>
<dbReference type="InterPro" id="IPR054722">
    <property type="entry name" value="PolX-like_BBD"/>
</dbReference>
<reference evidence="2" key="2">
    <citation type="submission" date="2020-06" db="EMBL/GenBank/DDBJ databases">
        <title>Helianthus annuus Genome sequencing and assembly Release 2.</title>
        <authorList>
            <person name="Gouzy J."/>
            <person name="Langlade N."/>
            <person name="Munos S."/>
        </authorList>
    </citation>
    <scope>NUCLEOTIDE SEQUENCE</scope>
    <source>
        <tissue evidence="2">Leaves</tissue>
    </source>
</reference>
<dbReference type="Proteomes" id="UP000215914">
    <property type="component" value="Unassembled WGS sequence"/>
</dbReference>
<protein>
    <submittedName>
        <fullName evidence="2">Transcription factor &amp; chromatin remodeling ARID family</fullName>
    </submittedName>
</protein>
<dbReference type="InterPro" id="IPR001606">
    <property type="entry name" value="ARID_dom"/>
</dbReference>
<name>A0A9K3I127_HELAN</name>
<dbReference type="Gene3D" id="1.10.150.60">
    <property type="entry name" value="ARID DNA-binding domain"/>
    <property type="match status" value="1"/>
</dbReference>
<dbReference type="Pfam" id="PF22936">
    <property type="entry name" value="Pol_BBD"/>
    <property type="match status" value="1"/>
</dbReference>
<dbReference type="PANTHER" id="PTHR46410:SF26">
    <property type="entry name" value="BULB-TYPE LECTIN DOMAIN-CONTAINING PROTEIN-RELATED"/>
    <property type="match status" value="1"/>
</dbReference>
<accession>A0A9K3I127</accession>
<proteinExistence type="predicted"/>
<dbReference type="InterPro" id="IPR036431">
    <property type="entry name" value="ARID_dom_sf"/>
</dbReference>
<comment type="caution">
    <text evidence="2">The sequence shown here is derived from an EMBL/GenBank/DDBJ whole genome shotgun (WGS) entry which is preliminary data.</text>
</comment>
<dbReference type="PROSITE" id="PS51011">
    <property type="entry name" value="ARID"/>
    <property type="match status" value="1"/>
</dbReference>
<dbReference type="SMART" id="SM00501">
    <property type="entry name" value="BRIGHT"/>
    <property type="match status" value="1"/>
</dbReference>
<reference evidence="2" key="1">
    <citation type="journal article" date="2017" name="Nature">
        <title>The sunflower genome provides insights into oil metabolism, flowering and Asterid evolution.</title>
        <authorList>
            <person name="Badouin H."/>
            <person name="Gouzy J."/>
            <person name="Grassa C.J."/>
            <person name="Murat F."/>
            <person name="Staton S.E."/>
            <person name="Cottret L."/>
            <person name="Lelandais-Briere C."/>
            <person name="Owens G.L."/>
            <person name="Carrere S."/>
            <person name="Mayjonade B."/>
            <person name="Legrand L."/>
            <person name="Gill N."/>
            <person name="Kane N.C."/>
            <person name="Bowers J.E."/>
            <person name="Hubner S."/>
            <person name="Bellec A."/>
            <person name="Berard A."/>
            <person name="Berges H."/>
            <person name="Blanchet N."/>
            <person name="Boniface M.C."/>
            <person name="Brunel D."/>
            <person name="Catrice O."/>
            <person name="Chaidir N."/>
            <person name="Claudel C."/>
            <person name="Donnadieu C."/>
            <person name="Faraut T."/>
            <person name="Fievet G."/>
            <person name="Helmstetter N."/>
            <person name="King M."/>
            <person name="Knapp S.J."/>
            <person name="Lai Z."/>
            <person name="Le Paslier M.C."/>
            <person name="Lippi Y."/>
            <person name="Lorenzon L."/>
            <person name="Mandel J.R."/>
            <person name="Marage G."/>
            <person name="Marchand G."/>
            <person name="Marquand E."/>
            <person name="Bret-Mestries E."/>
            <person name="Morien E."/>
            <person name="Nambeesan S."/>
            <person name="Nguyen T."/>
            <person name="Pegot-Espagnet P."/>
            <person name="Pouilly N."/>
            <person name="Raftis F."/>
            <person name="Sallet E."/>
            <person name="Schiex T."/>
            <person name="Thomas J."/>
            <person name="Vandecasteele C."/>
            <person name="Vares D."/>
            <person name="Vear F."/>
            <person name="Vautrin S."/>
            <person name="Crespi M."/>
            <person name="Mangin B."/>
            <person name="Burke J.M."/>
            <person name="Salse J."/>
            <person name="Munos S."/>
            <person name="Vincourt P."/>
            <person name="Rieseberg L.H."/>
            <person name="Langlade N.B."/>
        </authorList>
    </citation>
    <scope>NUCLEOTIDE SEQUENCE</scope>
    <source>
        <tissue evidence="2">Leaves</tissue>
    </source>
</reference>
<dbReference type="PANTHER" id="PTHR46410">
    <property type="entry name" value="AT-RICH INTERACTIVE DOMAIN-CONTAINING PROTEIN 2"/>
    <property type="match status" value="1"/>
</dbReference>
<sequence>MYIINLPAIIVGHQDNFISFEIVQTVSPSCSHIPTLFCVCNHNTMKTNSSNTGNASADMKPDVQHSGIRATVGDRRKSIDVIRFRAQPDEEQNRVYGDGDEFNPDRTRMFARMKRETMRCKHYSDEMNERRRKMRLEQDVPTINYDCKKNRGIANGIDKDSQNLKNRQVSVPSSSHVRAEDGYDEGRSIHADGEPFKSTIRGKDEVPSVNFATRADDEEDVRSKKVTKANFTGNLNVFKRIRNSCGVETRTGEDECLFIRGLGDVEIQRGSETMQIQSVFYTPKLNRNMLSMDQLVLQGYTIKIDGEKCQIHPMFSIPVFNIKDEVTGLTKEDEIGEREKQAIISNKQKHEEFKMDFLNTYFEELHMSSSKCDWSTMIIQAIEFHDFSYCKYLLDMLEDVPFVNKYKFQLRSKFKEMVTWFVNNFLKIPSSPVLPIIRNNDQVDLMDLYLKVKRDGGYKNITSNNTWAMIAKDIGYEYHDGEFMRIMHAMYLDVLVYYYKFKTVQGRVIDKEVLEQDEGPVHEAQTVDDANKSVLKTL</sequence>
<dbReference type="GO" id="GO:0003677">
    <property type="term" value="F:DNA binding"/>
    <property type="evidence" value="ECO:0007669"/>
    <property type="project" value="InterPro"/>
</dbReference>